<dbReference type="InterPro" id="IPR001375">
    <property type="entry name" value="Peptidase_S9_cat"/>
</dbReference>
<evidence type="ECO:0000313" key="3">
    <source>
        <dbReference type="EMBL" id="PSJ38347.1"/>
    </source>
</evidence>
<organism evidence="3 4">
    <name type="scientific">Allosphingosinicella deserti</name>
    <dbReference type="NCBI Taxonomy" id="2116704"/>
    <lineage>
        <taxon>Bacteria</taxon>
        <taxon>Pseudomonadati</taxon>
        <taxon>Pseudomonadota</taxon>
        <taxon>Alphaproteobacteria</taxon>
        <taxon>Sphingomonadales</taxon>
        <taxon>Sphingomonadaceae</taxon>
        <taxon>Allosphingosinicella</taxon>
    </lineage>
</organism>
<sequence length="315" mass="33753">MVDRRDFLIGGLAAGIAAPALAEAGVARRPYRTISLWPGRPPGGEGVTVTPRAILRSPTSPPDDLAFYGITEPTLTIVRPERPNGFALLMAPGGGYERIATSPDGGGLAHFLAGQGFTVGALLYRLPYDGWAAGPDAPFQDAQRAFRLLAREAGDGTRVGVVGFSAGGHVAGSLASRFAQRSYEAVDADDARPARPAFAGLFFPVITMTEPYAHGPSRRNLIGKVPDAERIRRWSLEQNVPADMPPTFVTAAADDRTVPVENSLMMFAALRRQKVPSAIHIFDFGGHGFGKPGDATGPGHFWPALFEDWLRRQRI</sequence>
<gene>
    <name evidence="3" type="ORF">C7I55_18005</name>
</gene>
<dbReference type="Gene3D" id="3.40.50.1820">
    <property type="entry name" value="alpha/beta hydrolase"/>
    <property type="match status" value="1"/>
</dbReference>
<dbReference type="InterPro" id="IPR006311">
    <property type="entry name" value="TAT_signal"/>
</dbReference>
<evidence type="ECO:0000256" key="1">
    <source>
        <dbReference type="ARBA" id="ARBA00022801"/>
    </source>
</evidence>
<comment type="caution">
    <text evidence="3">The sequence shown here is derived from an EMBL/GenBank/DDBJ whole genome shotgun (WGS) entry which is preliminary data.</text>
</comment>
<reference evidence="3 4" key="1">
    <citation type="submission" date="2018-03" db="EMBL/GenBank/DDBJ databases">
        <title>The draft genome of Sphingosinicella sp. GL-C-18.</title>
        <authorList>
            <person name="Liu L."/>
            <person name="Li L."/>
            <person name="Liang L."/>
            <person name="Zhang X."/>
            <person name="Wang T."/>
        </authorList>
    </citation>
    <scope>NUCLEOTIDE SEQUENCE [LARGE SCALE GENOMIC DNA]</scope>
    <source>
        <strain evidence="3 4">GL-C-18</strain>
    </source>
</reference>
<dbReference type="PANTHER" id="PTHR48081">
    <property type="entry name" value="AB HYDROLASE SUPERFAMILY PROTEIN C4A8.06C"/>
    <property type="match status" value="1"/>
</dbReference>
<proteinExistence type="predicted"/>
<dbReference type="GO" id="GO:0006508">
    <property type="term" value="P:proteolysis"/>
    <property type="evidence" value="ECO:0007669"/>
    <property type="project" value="InterPro"/>
</dbReference>
<dbReference type="Proteomes" id="UP000241167">
    <property type="component" value="Unassembled WGS sequence"/>
</dbReference>
<dbReference type="GO" id="GO:0008236">
    <property type="term" value="F:serine-type peptidase activity"/>
    <property type="evidence" value="ECO:0007669"/>
    <property type="project" value="InterPro"/>
</dbReference>
<dbReference type="EMBL" id="PXYI01000006">
    <property type="protein sequence ID" value="PSJ38347.1"/>
    <property type="molecule type" value="Genomic_DNA"/>
</dbReference>
<evidence type="ECO:0000259" key="2">
    <source>
        <dbReference type="Pfam" id="PF00326"/>
    </source>
</evidence>
<name>A0A2P7QK58_9SPHN</name>
<accession>A0A2P7QK58</accession>
<dbReference type="PROSITE" id="PS51318">
    <property type="entry name" value="TAT"/>
    <property type="match status" value="1"/>
</dbReference>
<dbReference type="AlphaFoldDB" id="A0A2P7QK58"/>
<protein>
    <submittedName>
        <fullName evidence="3">Alpha/beta hydrolase</fullName>
    </submittedName>
</protein>
<keyword evidence="1 3" id="KW-0378">Hydrolase</keyword>
<dbReference type="OrthoDB" id="9771666at2"/>
<dbReference type="PANTHER" id="PTHR48081:SF6">
    <property type="entry name" value="PEPTIDASE S9 PROLYL OLIGOPEPTIDASE CATALYTIC DOMAIN-CONTAINING PROTEIN"/>
    <property type="match status" value="1"/>
</dbReference>
<dbReference type="RefSeq" id="WP_106514413.1">
    <property type="nucleotide sequence ID" value="NZ_PXYI01000006.1"/>
</dbReference>
<feature type="domain" description="Peptidase S9 prolyl oligopeptidase catalytic" evidence="2">
    <location>
        <begin position="137"/>
        <end position="293"/>
    </location>
</feature>
<keyword evidence="4" id="KW-1185">Reference proteome</keyword>
<dbReference type="SUPFAM" id="SSF53474">
    <property type="entry name" value="alpha/beta-Hydrolases"/>
    <property type="match status" value="1"/>
</dbReference>
<dbReference type="Pfam" id="PF00326">
    <property type="entry name" value="Peptidase_S9"/>
    <property type="match status" value="1"/>
</dbReference>
<dbReference type="InterPro" id="IPR029058">
    <property type="entry name" value="AB_hydrolase_fold"/>
</dbReference>
<dbReference type="InterPro" id="IPR050300">
    <property type="entry name" value="GDXG_lipolytic_enzyme"/>
</dbReference>
<evidence type="ECO:0000313" key="4">
    <source>
        <dbReference type="Proteomes" id="UP000241167"/>
    </source>
</evidence>